<evidence type="ECO:0000313" key="2">
    <source>
        <dbReference type="EMBL" id="KAJ7608375.1"/>
    </source>
</evidence>
<feature type="compositionally biased region" description="Basic and acidic residues" evidence="1">
    <location>
        <begin position="35"/>
        <end position="46"/>
    </location>
</feature>
<feature type="compositionally biased region" description="Basic residues" evidence="1">
    <location>
        <begin position="310"/>
        <end position="320"/>
    </location>
</feature>
<keyword evidence="3" id="KW-1185">Reference proteome</keyword>
<feature type="compositionally biased region" description="Acidic residues" evidence="1">
    <location>
        <begin position="112"/>
        <end position="121"/>
    </location>
</feature>
<accession>A0AAD7B300</accession>
<feature type="compositionally biased region" description="Polar residues" evidence="1">
    <location>
        <begin position="64"/>
        <end position="105"/>
    </location>
</feature>
<evidence type="ECO:0000313" key="3">
    <source>
        <dbReference type="Proteomes" id="UP001221142"/>
    </source>
</evidence>
<feature type="region of interest" description="Disordered" evidence="1">
    <location>
        <begin position="1"/>
        <end position="262"/>
    </location>
</feature>
<feature type="compositionally biased region" description="Polar residues" evidence="1">
    <location>
        <begin position="195"/>
        <end position="213"/>
    </location>
</feature>
<comment type="caution">
    <text evidence="2">The sequence shown here is derived from an EMBL/GenBank/DDBJ whole genome shotgun (WGS) entry which is preliminary data.</text>
</comment>
<sequence length="494" mass="53229">MSNHNPTYPTRMSTRAGLHPSPPPLYSPQLASRRMAAEAEESHVDPSLDTSAQDPAGKHFPDSSGCNFPASSGCNSVAQAAPTTGVTAQTEASALSPLPQGNQSPDVHGEEPASDTDEEECWIPVTRRTRRSRSAASAHSASDINEPNSPKPAPDAVSNSTLDKATENMSRAELEESARRYQSMSNHFNELARSKSASAEESGDAQNEPSGHKTSPKEYQGMLIDFGEEQEVQYKELESVEPAGPSRKDKGADPRNWGGIPALKDFSKEDLEMQELMLNNFADNKHSKDRKKSASTVAGDFNPSTASTPKAHKASGKRSRAGNSVNVEVPKMLANNASVSFAVPAAPAAGDDAARSREAKPALDILSGLFTKEELVSLVNDKITELASQQLAKHDPSLAIPDTPPPDVWKRTTLRHTVGLCSTQYTYAPAPRPAGDVPLLFSQYEYNVGFWPEGYVTKVGNLVSYKEVESLVHDFGRHFAGLDNLPALIVFARP</sequence>
<name>A0AAD7B300_9AGAR</name>
<feature type="compositionally biased region" description="Polar residues" evidence="1">
    <location>
        <begin position="1"/>
        <end position="13"/>
    </location>
</feature>
<reference evidence="2" key="1">
    <citation type="submission" date="2023-03" db="EMBL/GenBank/DDBJ databases">
        <title>Massive genome expansion in bonnet fungi (Mycena s.s.) driven by repeated elements and novel gene families across ecological guilds.</title>
        <authorList>
            <consortium name="Lawrence Berkeley National Laboratory"/>
            <person name="Harder C.B."/>
            <person name="Miyauchi S."/>
            <person name="Viragh M."/>
            <person name="Kuo A."/>
            <person name="Thoen E."/>
            <person name="Andreopoulos B."/>
            <person name="Lu D."/>
            <person name="Skrede I."/>
            <person name="Drula E."/>
            <person name="Henrissat B."/>
            <person name="Morin E."/>
            <person name="Kohler A."/>
            <person name="Barry K."/>
            <person name="LaButti K."/>
            <person name="Morin E."/>
            <person name="Salamov A."/>
            <person name="Lipzen A."/>
            <person name="Mereny Z."/>
            <person name="Hegedus B."/>
            <person name="Baldrian P."/>
            <person name="Stursova M."/>
            <person name="Weitz H."/>
            <person name="Taylor A."/>
            <person name="Grigoriev I.V."/>
            <person name="Nagy L.G."/>
            <person name="Martin F."/>
            <person name="Kauserud H."/>
        </authorList>
    </citation>
    <scope>NUCLEOTIDE SEQUENCE</scope>
    <source>
        <strain evidence="2">9284</strain>
    </source>
</reference>
<dbReference type="EMBL" id="JARKIF010000045">
    <property type="protein sequence ID" value="KAJ7608375.1"/>
    <property type="molecule type" value="Genomic_DNA"/>
</dbReference>
<proteinExistence type="predicted"/>
<evidence type="ECO:0000256" key="1">
    <source>
        <dbReference type="SAM" id="MobiDB-lite"/>
    </source>
</evidence>
<dbReference type="AlphaFoldDB" id="A0AAD7B300"/>
<dbReference type="Proteomes" id="UP001221142">
    <property type="component" value="Unassembled WGS sequence"/>
</dbReference>
<feature type="region of interest" description="Disordered" evidence="1">
    <location>
        <begin position="283"/>
        <end position="323"/>
    </location>
</feature>
<gene>
    <name evidence="2" type="ORF">FB45DRAFT_1129601</name>
</gene>
<protein>
    <submittedName>
        <fullName evidence="2">Uncharacterized protein</fullName>
    </submittedName>
</protein>
<organism evidence="2 3">
    <name type="scientific">Roridomyces roridus</name>
    <dbReference type="NCBI Taxonomy" id="1738132"/>
    <lineage>
        <taxon>Eukaryota</taxon>
        <taxon>Fungi</taxon>
        <taxon>Dikarya</taxon>
        <taxon>Basidiomycota</taxon>
        <taxon>Agaricomycotina</taxon>
        <taxon>Agaricomycetes</taxon>
        <taxon>Agaricomycetidae</taxon>
        <taxon>Agaricales</taxon>
        <taxon>Marasmiineae</taxon>
        <taxon>Mycenaceae</taxon>
        <taxon>Roridomyces</taxon>
    </lineage>
</organism>
<feature type="compositionally biased region" description="Basic and acidic residues" evidence="1">
    <location>
        <begin position="164"/>
        <end position="179"/>
    </location>
</feature>